<dbReference type="GO" id="GO:0005829">
    <property type="term" value="C:cytosol"/>
    <property type="evidence" value="ECO:0007669"/>
    <property type="project" value="TreeGrafter"/>
</dbReference>
<evidence type="ECO:0000256" key="3">
    <source>
        <dbReference type="ARBA" id="ARBA00047317"/>
    </source>
</evidence>
<dbReference type="Gene3D" id="3.90.105.10">
    <property type="entry name" value="Molybdopterin biosynthesis moea protein, domain 2"/>
    <property type="match status" value="1"/>
</dbReference>
<dbReference type="UniPathway" id="UPA00344"/>
<organism evidence="7">
    <name type="scientific">Desulfacinum infernum</name>
    <dbReference type="NCBI Taxonomy" id="35837"/>
    <lineage>
        <taxon>Bacteria</taxon>
        <taxon>Pseudomonadati</taxon>
        <taxon>Thermodesulfobacteriota</taxon>
        <taxon>Syntrophobacteria</taxon>
        <taxon>Syntrophobacterales</taxon>
        <taxon>Syntrophobacteraceae</taxon>
        <taxon>Desulfacinum</taxon>
    </lineage>
</organism>
<dbReference type="SUPFAM" id="SSF63882">
    <property type="entry name" value="MoeA N-terminal region -like"/>
    <property type="match status" value="1"/>
</dbReference>
<dbReference type="InterPro" id="IPR036425">
    <property type="entry name" value="MoaB/Mog-like_dom_sf"/>
</dbReference>
<dbReference type="PANTHER" id="PTHR10192">
    <property type="entry name" value="MOLYBDOPTERIN BIOSYNTHESIS PROTEIN"/>
    <property type="match status" value="1"/>
</dbReference>
<evidence type="ECO:0000256" key="1">
    <source>
        <dbReference type="ARBA" id="ARBA00002901"/>
    </source>
</evidence>
<keyword evidence="4" id="KW-0500">Molybdenum</keyword>
<dbReference type="EMBL" id="DSTK01000012">
    <property type="protein sequence ID" value="HFK96346.1"/>
    <property type="molecule type" value="Genomic_DNA"/>
</dbReference>
<comment type="pathway">
    <text evidence="4">Cofactor biosynthesis; molybdopterin biosynthesis.</text>
</comment>
<keyword evidence="4" id="KW-0501">Molybdenum cofactor biosynthesis</keyword>
<dbReference type="Pfam" id="PF00994">
    <property type="entry name" value="MoCF_biosynth"/>
    <property type="match status" value="1"/>
</dbReference>
<dbReference type="GO" id="GO:0046872">
    <property type="term" value="F:metal ion binding"/>
    <property type="evidence" value="ECO:0007669"/>
    <property type="project" value="UniProtKB-UniRule"/>
</dbReference>
<feature type="region of interest" description="Disordered" evidence="5">
    <location>
        <begin position="1"/>
        <end position="35"/>
    </location>
</feature>
<dbReference type="GO" id="GO:0061599">
    <property type="term" value="F:molybdopterin molybdotransferase activity"/>
    <property type="evidence" value="ECO:0007669"/>
    <property type="project" value="UniProtKB-UniRule"/>
</dbReference>
<comment type="caution">
    <text evidence="7">The sequence shown here is derived from an EMBL/GenBank/DDBJ whole genome shotgun (WGS) entry which is preliminary data.</text>
</comment>
<keyword evidence="4 7" id="KW-0808">Transferase</keyword>
<proteinExistence type="inferred from homology"/>
<comment type="cofactor">
    <cofactor evidence="4">
        <name>Mg(2+)</name>
        <dbReference type="ChEBI" id="CHEBI:18420"/>
    </cofactor>
</comment>
<dbReference type="GO" id="GO:0006777">
    <property type="term" value="P:Mo-molybdopterin cofactor biosynthetic process"/>
    <property type="evidence" value="ECO:0007669"/>
    <property type="project" value="UniProtKB-UniRule"/>
</dbReference>
<evidence type="ECO:0000256" key="4">
    <source>
        <dbReference type="RuleBase" id="RU365090"/>
    </source>
</evidence>
<reference evidence="7" key="1">
    <citation type="journal article" date="2020" name="mSystems">
        <title>Genome- and Community-Level Interaction Insights into Carbon Utilization and Element Cycling Functions of Hydrothermarchaeota in Hydrothermal Sediment.</title>
        <authorList>
            <person name="Zhou Z."/>
            <person name="Liu Y."/>
            <person name="Xu W."/>
            <person name="Pan J."/>
            <person name="Luo Z.H."/>
            <person name="Li M."/>
        </authorList>
    </citation>
    <scope>NUCLEOTIDE SEQUENCE [LARGE SCALE GENOMIC DNA]</scope>
    <source>
        <strain evidence="7">SpSt-456</strain>
    </source>
</reference>
<evidence type="ECO:0000259" key="6">
    <source>
        <dbReference type="SMART" id="SM00852"/>
    </source>
</evidence>
<dbReference type="InterPro" id="IPR001453">
    <property type="entry name" value="MoaB/Mog_dom"/>
</dbReference>
<dbReference type="AlphaFoldDB" id="A0A831ZJ47"/>
<dbReference type="SUPFAM" id="SSF53218">
    <property type="entry name" value="Molybdenum cofactor biosynthesis proteins"/>
    <property type="match status" value="1"/>
</dbReference>
<dbReference type="InterPro" id="IPR036688">
    <property type="entry name" value="MoeA_C_domain_IV_sf"/>
</dbReference>
<dbReference type="SMART" id="SM00852">
    <property type="entry name" value="MoCF_biosynth"/>
    <property type="match status" value="1"/>
</dbReference>
<evidence type="ECO:0000313" key="7">
    <source>
        <dbReference type="EMBL" id="HFK96346.1"/>
    </source>
</evidence>
<dbReference type="Gene3D" id="2.170.190.11">
    <property type="entry name" value="Molybdopterin biosynthesis moea protein, domain 3"/>
    <property type="match status" value="1"/>
</dbReference>
<gene>
    <name evidence="7" type="ORF">ENS06_03350</name>
</gene>
<dbReference type="InterPro" id="IPR005110">
    <property type="entry name" value="MoeA_linker/N"/>
</dbReference>
<comment type="catalytic activity">
    <reaction evidence="3">
        <text>adenylyl-molybdopterin + molybdate = Mo-molybdopterin + AMP + H(+)</text>
        <dbReference type="Rhea" id="RHEA:35047"/>
        <dbReference type="ChEBI" id="CHEBI:15378"/>
        <dbReference type="ChEBI" id="CHEBI:36264"/>
        <dbReference type="ChEBI" id="CHEBI:62727"/>
        <dbReference type="ChEBI" id="CHEBI:71302"/>
        <dbReference type="ChEBI" id="CHEBI:456215"/>
        <dbReference type="EC" id="2.10.1.1"/>
    </reaction>
</comment>
<protein>
    <recommendedName>
        <fullName evidence="4">Molybdopterin molybdenumtransferase</fullName>
        <ecNumber evidence="4">2.10.1.1</ecNumber>
    </recommendedName>
</protein>
<dbReference type="Gene3D" id="3.40.980.10">
    <property type="entry name" value="MoaB/Mog-like domain"/>
    <property type="match status" value="1"/>
</dbReference>
<dbReference type="InterPro" id="IPR038987">
    <property type="entry name" value="MoeA-like"/>
</dbReference>
<accession>A0A831ZJ47</accession>
<keyword evidence="4" id="KW-0479">Metal-binding</keyword>
<keyword evidence="4" id="KW-0460">Magnesium</keyword>
<dbReference type="Pfam" id="PF03453">
    <property type="entry name" value="MoeA_N"/>
    <property type="match status" value="1"/>
</dbReference>
<feature type="compositionally biased region" description="Polar residues" evidence="5">
    <location>
        <begin position="1"/>
        <end position="15"/>
    </location>
</feature>
<dbReference type="EC" id="2.10.1.1" evidence="4"/>
<dbReference type="PANTHER" id="PTHR10192:SF5">
    <property type="entry name" value="GEPHYRIN"/>
    <property type="match status" value="1"/>
</dbReference>
<feature type="domain" description="MoaB/Mog" evidence="6">
    <location>
        <begin position="216"/>
        <end position="353"/>
    </location>
</feature>
<dbReference type="CDD" id="cd00887">
    <property type="entry name" value="MoeA"/>
    <property type="match status" value="1"/>
</dbReference>
<evidence type="ECO:0000256" key="5">
    <source>
        <dbReference type="SAM" id="MobiDB-lite"/>
    </source>
</evidence>
<dbReference type="Gene3D" id="2.40.340.10">
    <property type="entry name" value="MoeA, C-terminal, domain IV"/>
    <property type="match status" value="1"/>
</dbReference>
<name>A0A831ZJ47_9BACT</name>
<comment type="similarity">
    <text evidence="2 4">Belongs to the MoeA family.</text>
</comment>
<sequence>MSTRPRTGTESSNGATKPAAQLPHTPRTSEMPSRPQPISLKEAAALAAGAVSPAPVRWVPVDTALHRISARDLVCPFPIPGEARSRMDGYAVRARDTRGASRLDPRRLRCLDQTLAAGMIPAVFLEPGTACRILTGAIVPQGADAVIPDEDVERSGAEIRVLAEAVPGQWISPAGEIMAHGAVGVRAGTRLTAPRLAAATAMGYGHVPVRSRCRVALMSTGSEILEPGAAWRPGASYADTRYLLAGWLRSLGAPAVHLGCAADDPSAIATLLDKASSPVTVTTGGTGGGDKDFIFRVWKDLGITPIFHGVAVKPGAGTALGHRKGRLFWAVPGSPWAATVVFHELFVPMLETWYGSTEPFIPTYTARLERGLTWEGRGVRAVPGLLFMREETLRFDPTAPTLSHSLTDLKEINAYAVISPERGRLAMESPVPVRLLAGHGIASR</sequence>
<dbReference type="InterPro" id="IPR036135">
    <property type="entry name" value="MoeA_linker/N_sf"/>
</dbReference>
<evidence type="ECO:0000256" key="2">
    <source>
        <dbReference type="ARBA" id="ARBA00010763"/>
    </source>
</evidence>
<comment type="function">
    <text evidence="1 4">Catalyzes the insertion of molybdate into adenylated molybdopterin with the concomitant release of AMP.</text>
</comment>